<dbReference type="RefSeq" id="WP_137341370.1">
    <property type="nucleotide sequence ID" value="NZ_BSQH01000003.1"/>
</dbReference>
<dbReference type="Proteomes" id="UP000304900">
    <property type="component" value="Unassembled WGS sequence"/>
</dbReference>
<sequence length="150" mass="17129">MKITQPLLFLLSCIFLSSCNDNKLCGCVAPPFETRLQGQWKWFKTTTPTKTITEGENAKSKTINFFNNQSSDLVTFYTGDSLTSTMVQSRTGAIADEKNLIFLMKFNPEGFVKYYLKGGQILETSELMKDYSEKADTVRHFYQFVGEARR</sequence>
<evidence type="ECO:0000313" key="1">
    <source>
        <dbReference type="EMBL" id="TKT90827.1"/>
    </source>
</evidence>
<dbReference type="EMBL" id="SZVO01000008">
    <property type="protein sequence ID" value="TKT90827.1"/>
    <property type="molecule type" value="Genomic_DNA"/>
</dbReference>
<evidence type="ECO:0000313" key="2">
    <source>
        <dbReference type="Proteomes" id="UP000304900"/>
    </source>
</evidence>
<evidence type="ECO:0008006" key="3">
    <source>
        <dbReference type="Google" id="ProtNLM"/>
    </source>
</evidence>
<dbReference type="PROSITE" id="PS51257">
    <property type="entry name" value="PROKAR_LIPOPROTEIN"/>
    <property type="match status" value="1"/>
</dbReference>
<name>A0A4U6D3Q3_9BACT</name>
<proteinExistence type="predicted"/>
<reference evidence="1 2" key="1">
    <citation type="submission" date="2019-05" db="EMBL/GenBank/DDBJ databases">
        <title>Dyadobacter AR-3-8 sp. nov., isolated from arctic soil.</title>
        <authorList>
            <person name="Chaudhary D.K."/>
        </authorList>
    </citation>
    <scope>NUCLEOTIDE SEQUENCE [LARGE SCALE GENOMIC DNA]</scope>
    <source>
        <strain evidence="1 2">AR-3-8</strain>
    </source>
</reference>
<dbReference type="OrthoDB" id="954564at2"/>
<keyword evidence="2" id="KW-1185">Reference proteome</keyword>
<organism evidence="1 2">
    <name type="scientific">Dyadobacter frigoris</name>
    <dbReference type="NCBI Taxonomy" id="2576211"/>
    <lineage>
        <taxon>Bacteria</taxon>
        <taxon>Pseudomonadati</taxon>
        <taxon>Bacteroidota</taxon>
        <taxon>Cytophagia</taxon>
        <taxon>Cytophagales</taxon>
        <taxon>Spirosomataceae</taxon>
        <taxon>Dyadobacter</taxon>
    </lineage>
</organism>
<comment type="caution">
    <text evidence="1">The sequence shown here is derived from an EMBL/GenBank/DDBJ whole genome shotgun (WGS) entry which is preliminary data.</text>
</comment>
<protein>
    <recommendedName>
        <fullName evidence="3">Lipocalin-like domain-containing protein</fullName>
    </recommendedName>
</protein>
<accession>A0A4U6D3Q3</accession>
<gene>
    <name evidence="1" type="ORF">FDK13_17830</name>
</gene>
<dbReference type="AlphaFoldDB" id="A0A4U6D3Q3"/>